<keyword evidence="6" id="KW-0862">Zinc</keyword>
<evidence type="ECO:0000256" key="7">
    <source>
        <dbReference type="ARBA" id="ARBA00023004"/>
    </source>
</evidence>
<name>A0ABP6RGV2_9MICC</name>
<evidence type="ECO:0000256" key="1">
    <source>
        <dbReference type="ARBA" id="ARBA00004496"/>
    </source>
</evidence>
<evidence type="ECO:0000256" key="4">
    <source>
        <dbReference type="ARBA" id="ARBA00022491"/>
    </source>
</evidence>
<gene>
    <name evidence="12" type="primary">furA3</name>
    <name evidence="12" type="ORF">GCM10020260_15330</name>
</gene>
<reference evidence="13" key="1">
    <citation type="journal article" date="2019" name="Int. J. Syst. Evol. Microbiol.">
        <title>The Global Catalogue of Microorganisms (GCM) 10K type strain sequencing project: providing services to taxonomists for standard genome sequencing and annotation.</title>
        <authorList>
            <consortium name="The Broad Institute Genomics Platform"/>
            <consortium name="The Broad Institute Genome Sequencing Center for Infectious Disease"/>
            <person name="Wu L."/>
            <person name="Ma J."/>
        </authorList>
    </citation>
    <scope>NUCLEOTIDE SEQUENCE [LARGE SCALE GENOMIC DNA]</scope>
    <source>
        <strain evidence="13">JCM 11483</strain>
    </source>
</reference>
<dbReference type="RefSeq" id="WP_344719914.1">
    <property type="nucleotide sequence ID" value="NZ_BAAAYG010000005.1"/>
</dbReference>
<comment type="caution">
    <text evidence="12">The sequence shown here is derived from an EMBL/GenBank/DDBJ whole genome shotgun (WGS) entry which is preliminary data.</text>
</comment>
<dbReference type="PANTHER" id="PTHR33202:SF18">
    <property type="entry name" value="TRANSCRIPTIONAL REGULATOR FURA"/>
    <property type="match status" value="1"/>
</dbReference>
<evidence type="ECO:0000256" key="6">
    <source>
        <dbReference type="ARBA" id="ARBA00022833"/>
    </source>
</evidence>
<dbReference type="InterPro" id="IPR043135">
    <property type="entry name" value="Fur_C"/>
</dbReference>
<keyword evidence="4" id="KW-0678">Repressor</keyword>
<dbReference type="InterPro" id="IPR002481">
    <property type="entry name" value="FUR"/>
</dbReference>
<proteinExistence type="inferred from homology"/>
<comment type="subcellular location">
    <subcellularLocation>
        <location evidence="1">Cytoplasm</location>
    </subcellularLocation>
</comment>
<accession>A0ABP6RGV2</accession>
<dbReference type="Gene3D" id="3.30.1490.190">
    <property type="match status" value="1"/>
</dbReference>
<dbReference type="InterPro" id="IPR036388">
    <property type="entry name" value="WH-like_DNA-bd_sf"/>
</dbReference>
<keyword evidence="5" id="KW-0479">Metal-binding</keyword>
<dbReference type="EMBL" id="BAAAYG010000005">
    <property type="protein sequence ID" value="GAA3284561.1"/>
    <property type="molecule type" value="Genomic_DNA"/>
</dbReference>
<dbReference type="Pfam" id="PF01475">
    <property type="entry name" value="FUR"/>
    <property type="match status" value="1"/>
</dbReference>
<comment type="similarity">
    <text evidence="2">Belongs to the Fur family.</text>
</comment>
<feature type="region of interest" description="Disordered" evidence="11">
    <location>
        <begin position="143"/>
        <end position="176"/>
    </location>
</feature>
<sequence length="176" mass="18624">MSSTTETDWRSLLRDRGLRVTRQRLAVLDAVASLPHHPAEAIHSAVTERLPEISVQSVYTVLHDLTAAELLRRVDPPGSPACYETRTDDNHHHAICTVCGRIEDVECLHGQAPCLTPPDGLGMAIEVADVVFRGICDDCASAAGPSDAGSGGTTRRRGTAHPGETEAGAPVSGASR</sequence>
<evidence type="ECO:0000313" key="13">
    <source>
        <dbReference type="Proteomes" id="UP001501736"/>
    </source>
</evidence>
<keyword evidence="9" id="KW-0238">DNA-binding</keyword>
<evidence type="ECO:0000256" key="9">
    <source>
        <dbReference type="ARBA" id="ARBA00023125"/>
    </source>
</evidence>
<dbReference type="Gene3D" id="1.10.10.10">
    <property type="entry name" value="Winged helix-like DNA-binding domain superfamily/Winged helix DNA-binding domain"/>
    <property type="match status" value="1"/>
</dbReference>
<evidence type="ECO:0000256" key="10">
    <source>
        <dbReference type="ARBA" id="ARBA00023163"/>
    </source>
</evidence>
<protein>
    <submittedName>
        <fullName evidence="12">Fur family transcriptional regulator FurA3</fullName>
    </submittedName>
</protein>
<dbReference type="InterPro" id="IPR036390">
    <property type="entry name" value="WH_DNA-bd_sf"/>
</dbReference>
<evidence type="ECO:0000256" key="8">
    <source>
        <dbReference type="ARBA" id="ARBA00023015"/>
    </source>
</evidence>
<dbReference type="Proteomes" id="UP001501736">
    <property type="component" value="Unassembled WGS sequence"/>
</dbReference>
<evidence type="ECO:0000256" key="2">
    <source>
        <dbReference type="ARBA" id="ARBA00007957"/>
    </source>
</evidence>
<keyword evidence="3" id="KW-0963">Cytoplasm</keyword>
<evidence type="ECO:0000256" key="11">
    <source>
        <dbReference type="SAM" id="MobiDB-lite"/>
    </source>
</evidence>
<evidence type="ECO:0000256" key="5">
    <source>
        <dbReference type="ARBA" id="ARBA00022723"/>
    </source>
</evidence>
<keyword evidence="10" id="KW-0804">Transcription</keyword>
<keyword evidence="7" id="KW-0408">Iron</keyword>
<evidence type="ECO:0000313" key="12">
    <source>
        <dbReference type="EMBL" id="GAA3284561.1"/>
    </source>
</evidence>
<organism evidence="12 13">
    <name type="scientific">Nesterenkonia halobia</name>
    <dbReference type="NCBI Taxonomy" id="37922"/>
    <lineage>
        <taxon>Bacteria</taxon>
        <taxon>Bacillati</taxon>
        <taxon>Actinomycetota</taxon>
        <taxon>Actinomycetes</taxon>
        <taxon>Micrococcales</taxon>
        <taxon>Micrococcaceae</taxon>
        <taxon>Nesterenkonia</taxon>
    </lineage>
</organism>
<dbReference type="PANTHER" id="PTHR33202">
    <property type="entry name" value="ZINC UPTAKE REGULATION PROTEIN"/>
    <property type="match status" value="1"/>
</dbReference>
<evidence type="ECO:0000256" key="3">
    <source>
        <dbReference type="ARBA" id="ARBA00022490"/>
    </source>
</evidence>
<dbReference type="SUPFAM" id="SSF46785">
    <property type="entry name" value="Winged helix' DNA-binding domain"/>
    <property type="match status" value="1"/>
</dbReference>
<keyword evidence="8" id="KW-0805">Transcription regulation</keyword>
<dbReference type="CDD" id="cd07153">
    <property type="entry name" value="Fur_like"/>
    <property type="match status" value="1"/>
</dbReference>
<keyword evidence="13" id="KW-1185">Reference proteome</keyword>